<feature type="region of interest" description="Disordered" evidence="2">
    <location>
        <begin position="287"/>
        <end position="306"/>
    </location>
</feature>
<dbReference type="PANTHER" id="PTHR47820:SF5">
    <property type="entry name" value="RING-TYPE DOMAIN-CONTAINING PROTEIN"/>
    <property type="match status" value="1"/>
</dbReference>
<keyword evidence="5" id="KW-1185">Reference proteome</keyword>
<dbReference type="Pfam" id="PF13920">
    <property type="entry name" value="zf-C3HC4_3"/>
    <property type="match status" value="1"/>
</dbReference>
<sequence>MASSQVEIPSSSQRYGFVLRDRNQNPPPVYKKAQVKDNDLHHQEIFKSPVSDDNSQNLVDSWIQTLNKKKDNKNGIARSTEKPIVQKSPVLASPVETAKEKHDESNKNGASSLVQIWEARLNRSSGGNSPSHNQSLVNSSPSDSGVSVQDSRFSESPSIGDSEAEISDAEIESRSHGGSVSDSCRVADLIRRLSNEAKLISGGGLSTIRTPRPCISSWSSSEKSNFPMVTPRIRGRQAFTDLLMHMERDRHRELDSLLERNAVSKFTQRGRLQSMLRLRNLQRCQAVQDQNRSNSKPTGLNRVGSGGSSVLHLRERFHADAVNAAAAVVDKRKDHHHHLINNKNVEETTYNQRLKAFFKERLSLPNPKIEEATLRKEEETVSGTVGSKMNCLDLQETIEVEEVCNDNDSERKEEEKTSPNACVDQETQPQSVVHEGIHIDTCLEQQETSYLNGWEDEEEYEDEQSYYYGEAKNDWLHEISRPRSYWEELRKSRYMEVLNTRSDKEDIRRLLERRTVTDFLESGLRDQIDRLMMSRLQTHSKKHSESWELQQEEEEEEEEHRDDTAEETEEEPSTEGEEQNDRDDSSRSSSSPIFASSPAGSWSCQDTEVTSTPVLSVQNPPSHEMELITDMRTQIQQLQQEMSLLRDSVKTCLDANASLQQSVHRENPMKRKCCVCDETQVEAVLYRCGHMCTCLKCANELHWSGGKCPICRAQIMDVVRVFFDTRN</sequence>
<proteinExistence type="predicted"/>
<evidence type="ECO:0000313" key="4">
    <source>
        <dbReference type="EMBL" id="KAG2315079.1"/>
    </source>
</evidence>
<feature type="compositionally biased region" description="Basic and acidic residues" evidence="2">
    <location>
        <begin position="97"/>
        <end position="106"/>
    </location>
</feature>
<comment type="caution">
    <text evidence="4">The sequence shown here is derived from an EMBL/GenBank/DDBJ whole genome shotgun (WGS) entry which is preliminary data.</text>
</comment>
<feature type="compositionally biased region" description="Polar residues" evidence="2">
    <location>
        <begin position="287"/>
        <end position="298"/>
    </location>
</feature>
<dbReference type="OrthoDB" id="6078042at2759"/>
<protein>
    <recommendedName>
        <fullName evidence="3">RING-type domain-containing protein</fullName>
    </recommendedName>
</protein>
<evidence type="ECO:0000313" key="5">
    <source>
        <dbReference type="Proteomes" id="UP000886595"/>
    </source>
</evidence>
<organism evidence="4 5">
    <name type="scientific">Brassica carinata</name>
    <name type="common">Ethiopian mustard</name>
    <name type="synonym">Abyssinian cabbage</name>
    <dbReference type="NCBI Taxonomy" id="52824"/>
    <lineage>
        <taxon>Eukaryota</taxon>
        <taxon>Viridiplantae</taxon>
        <taxon>Streptophyta</taxon>
        <taxon>Embryophyta</taxon>
        <taxon>Tracheophyta</taxon>
        <taxon>Spermatophyta</taxon>
        <taxon>Magnoliopsida</taxon>
        <taxon>eudicotyledons</taxon>
        <taxon>Gunneridae</taxon>
        <taxon>Pentapetalae</taxon>
        <taxon>rosids</taxon>
        <taxon>malvids</taxon>
        <taxon>Brassicales</taxon>
        <taxon>Brassicaceae</taxon>
        <taxon>Brassiceae</taxon>
        <taxon>Brassica</taxon>
    </lineage>
</organism>
<dbReference type="PANTHER" id="PTHR47820">
    <property type="entry name" value="BNAC05G24000D PROTEIN"/>
    <property type="match status" value="1"/>
</dbReference>
<keyword evidence="1" id="KW-0479">Metal-binding</keyword>
<dbReference type="Gene3D" id="3.30.40.10">
    <property type="entry name" value="Zinc/RING finger domain, C3HC4 (zinc finger)"/>
    <property type="match status" value="1"/>
</dbReference>
<evidence type="ECO:0000256" key="2">
    <source>
        <dbReference type="SAM" id="MobiDB-lite"/>
    </source>
</evidence>
<feature type="compositionally biased region" description="Basic and acidic residues" evidence="2">
    <location>
        <begin position="34"/>
        <end position="45"/>
    </location>
</feature>
<name>A0A8X7VPL5_BRACI</name>
<evidence type="ECO:0000259" key="3">
    <source>
        <dbReference type="PROSITE" id="PS50089"/>
    </source>
</evidence>
<feature type="region of interest" description="Disordered" evidence="2">
    <location>
        <begin position="405"/>
        <end position="428"/>
    </location>
</feature>
<feature type="compositionally biased region" description="Polar residues" evidence="2">
    <location>
        <begin position="602"/>
        <end position="621"/>
    </location>
</feature>
<feature type="compositionally biased region" description="Low complexity" evidence="2">
    <location>
        <begin position="587"/>
        <end position="601"/>
    </location>
</feature>
<dbReference type="GO" id="GO:0008270">
    <property type="term" value="F:zinc ion binding"/>
    <property type="evidence" value="ECO:0007669"/>
    <property type="project" value="UniProtKB-KW"/>
</dbReference>
<accession>A0A8X7VPL5</accession>
<feature type="region of interest" description="Disordered" evidence="2">
    <location>
        <begin position="122"/>
        <end position="181"/>
    </location>
</feature>
<feature type="region of interest" description="Disordered" evidence="2">
    <location>
        <begin position="537"/>
        <end position="621"/>
    </location>
</feature>
<feature type="compositionally biased region" description="Basic and acidic residues" evidence="2">
    <location>
        <begin position="408"/>
        <end position="417"/>
    </location>
</feature>
<reference evidence="4 5" key="1">
    <citation type="submission" date="2020-02" db="EMBL/GenBank/DDBJ databases">
        <authorList>
            <person name="Ma Q."/>
            <person name="Huang Y."/>
            <person name="Song X."/>
            <person name="Pei D."/>
        </authorList>
    </citation>
    <scope>NUCLEOTIDE SEQUENCE [LARGE SCALE GENOMIC DNA]</scope>
    <source>
        <strain evidence="4">Sxm20200214</strain>
        <tissue evidence="4">Leaf</tissue>
    </source>
</reference>
<feature type="region of interest" description="Disordered" evidence="2">
    <location>
        <begin position="1"/>
        <end position="110"/>
    </location>
</feature>
<dbReference type="InterPro" id="IPR013083">
    <property type="entry name" value="Znf_RING/FYVE/PHD"/>
</dbReference>
<dbReference type="CDD" id="cd16647">
    <property type="entry name" value="mRING-HC-C3HC5_NEU1"/>
    <property type="match status" value="1"/>
</dbReference>
<feature type="compositionally biased region" description="Polar residues" evidence="2">
    <location>
        <begin position="51"/>
        <end position="66"/>
    </location>
</feature>
<evidence type="ECO:0000256" key="1">
    <source>
        <dbReference type="PROSITE-ProRule" id="PRU00175"/>
    </source>
</evidence>
<dbReference type="Proteomes" id="UP000886595">
    <property type="component" value="Unassembled WGS sequence"/>
</dbReference>
<feature type="compositionally biased region" description="Acidic residues" evidence="2">
    <location>
        <begin position="550"/>
        <end position="581"/>
    </location>
</feature>
<feature type="compositionally biased region" description="Polar residues" evidence="2">
    <location>
        <begin position="1"/>
        <end position="14"/>
    </location>
</feature>
<dbReference type="InterPro" id="IPR001841">
    <property type="entry name" value="Znf_RING"/>
</dbReference>
<keyword evidence="1" id="KW-0863">Zinc-finger</keyword>
<gene>
    <name evidence="4" type="ORF">Bca52824_018201</name>
</gene>
<feature type="compositionally biased region" description="Polar residues" evidence="2">
    <location>
        <begin position="122"/>
        <end position="159"/>
    </location>
</feature>
<keyword evidence="1" id="KW-0862">Zinc</keyword>
<dbReference type="EMBL" id="JAAMPC010000004">
    <property type="protein sequence ID" value="KAG2315079.1"/>
    <property type="molecule type" value="Genomic_DNA"/>
</dbReference>
<feature type="domain" description="RING-type" evidence="3">
    <location>
        <begin position="673"/>
        <end position="712"/>
    </location>
</feature>
<dbReference type="AlphaFoldDB" id="A0A8X7VPL5"/>
<dbReference type="PROSITE" id="PS50089">
    <property type="entry name" value="ZF_RING_2"/>
    <property type="match status" value="1"/>
</dbReference>
<dbReference type="SUPFAM" id="SSF57850">
    <property type="entry name" value="RING/U-box"/>
    <property type="match status" value="1"/>
</dbReference>